<feature type="transmembrane region" description="Helical" evidence="8">
    <location>
        <begin position="602"/>
        <end position="622"/>
    </location>
</feature>
<feature type="transmembrane region" description="Helical" evidence="8">
    <location>
        <begin position="18"/>
        <end position="37"/>
    </location>
</feature>
<evidence type="ECO:0000256" key="5">
    <source>
        <dbReference type="ARBA" id="ARBA00022692"/>
    </source>
</evidence>
<reference evidence="10 11" key="1">
    <citation type="submission" date="2019-05" db="EMBL/GenBank/DDBJ databases">
        <authorList>
            <consortium name="Science for Life Laboratories"/>
        </authorList>
    </citation>
    <scope>NUCLEOTIDE SEQUENCE [LARGE SCALE GENOMIC DNA]</scope>
    <source>
        <strain evidence="10">Soil9</strain>
    </source>
</reference>
<feature type="domain" description="CstA N-terminal" evidence="9">
    <location>
        <begin position="22"/>
        <end position="678"/>
    </location>
</feature>
<dbReference type="GO" id="GO:0009267">
    <property type="term" value="P:cellular response to starvation"/>
    <property type="evidence" value="ECO:0007669"/>
    <property type="project" value="InterPro"/>
</dbReference>
<evidence type="ECO:0000256" key="1">
    <source>
        <dbReference type="ARBA" id="ARBA00004651"/>
    </source>
</evidence>
<evidence type="ECO:0000313" key="11">
    <source>
        <dbReference type="Proteomes" id="UP000464178"/>
    </source>
</evidence>
<organism evidence="10 11">
    <name type="scientific">Gemmata massiliana</name>
    <dbReference type="NCBI Taxonomy" id="1210884"/>
    <lineage>
        <taxon>Bacteria</taxon>
        <taxon>Pseudomonadati</taxon>
        <taxon>Planctomycetota</taxon>
        <taxon>Planctomycetia</taxon>
        <taxon>Gemmatales</taxon>
        <taxon>Gemmataceae</taxon>
        <taxon>Gemmata</taxon>
    </lineage>
</organism>
<feature type="transmembrane region" description="Helical" evidence="8">
    <location>
        <begin position="105"/>
        <end position="126"/>
    </location>
</feature>
<keyword evidence="7 8" id="KW-0472">Membrane</keyword>
<proteinExistence type="inferred from homology"/>
<keyword evidence="11" id="KW-1185">Reference proteome</keyword>
<evidence type="ECO:0000313" key="10">
    <source>
        <dbReference type="EMBL" id="VTS03292.1"/>
    </source>
</evidence>
<gene>
    <name evidence="10" type="ORF">SOIL9_72320</name>
</gene>
<keyword evidence="5 8" id="KW-0812">Transmembrane</keyword>
<dbReference type="GO" id="GO:0005886">
    <property type="term" value="C:plasma membrane"/>
    <property type="evidence" value="ECO:0007669"/>
    <property type="project" value="UniProtKB-SubCell"/>
</dbReference>
<comment type="similarity">
    <text evidence="2">Belongs to the peptide transporter carbon starvation (CstA) (TC 2.A.114) family.</text>
</comment>
<accession>A0A6P2DPT7</accession>
<dbReference type="AlphaFoldDB" id="A0A6P2DPT7"/>
<feature type="transmembrane region" description="Helical" evidence="8">
    <location>
        <begin position="393"/>
        <end position="413"/>
    </location>
</feature>
<evidence type="ECO:0000259" key="9">
    <source>
        <dbReference type="Pfam" id="PF02554"/>
    </source>
</evidence>
<dbReference type="Proteomes" id="UP000464178">
    <property type="component" value="Chromosome"/>
</dbReference>
<feature type="transmembrane region" description="Helical" evidence="8">
    <location>
        <begin position="258"/>
        <end position="278"/>
    </location>
</feature>
<feature type="transmembrane region" description="Helical" evidence="8">
    <location>
        <begin position="660"/>
        <end position="680"/>
    </location>
</feature>
<evidence type="ECO:0000256" key="2">
    <source>
        <dbReference type="ARBA" id="ARBA00007755"/>
    </source>
</evidence>
<dbReference type="PANTHER" id="PTHR30252:SF3">
    <property type="entry name" value="PYRUVATE_PROTON SYMPORTER BTST"/>
    <property type="match status" value="1"/>
</dbReference>
<feature type="transmembrane region" description="Helical" evidence="8">
    <location>
        <begin position="323"/>
        <end position="342"/>
    </location>
</feature>
<evidence type="ECO:0000256" key="3">
    <source>
        <dbReference type="ARBA" id="ARBA00022448"/>
    </source>
</evidence>
<feature type="transmembrane region" description="Helical" evidence="8">
    <location>
        <begin position="434"/>
        <end position="457"/>
    </location>
</feature>
<feature type="transmembrane region" description="Helical" evidence="8">
    <location>
        <begin position="558"/>
        <end position="581"/>
    </location>
</feature>
<name>A0A6P2DPT7_9BACT</name>
<feature type="transmembrane region" description="Helical" evidence="8">
    <location>
        <begin position="354"/>
        <end position="373"/>
    </location>
</feature>
<evidence type="ECO:0000256" key="6">
    <source>
        <dbReference type="ARBA" id="ARBA00022989"/>
    </source>
</evidence>
<sequence length="759" mass="81300">MDLFAVTLYSHDPHSGRLLLHAMPVMVVVLCCLAIAYRYYSAFLAAKVAVLDDSRVTPAHRLNDGQNYHPTNKWVLFGHHFAAISGAGPLIGPVLAIQYGFAPGLVWLVIGVCLAGAVQDMLVLAASVRRDGKSIAEIARHELGYPAAIIASVAILFIVVIALAGLGIVVVKALGGEEVKLPAGMTIESPEPPAQREGVYHFPAKCRVRYSPEAQPTLRSETFRIRCPEAPVVLSDSALPVTYRLPAGCTQVVPGSSWGTFTIACTIPIALLVGLWMYRIRPGRVVEASLIGGFLTLAAVVAGNWVPGSPLERFFSLTRDQTIITLGVYGFIAAVLPVWLLLGPRDYLSSFLKIGTVGLLIVSVCVANPALQAPPINEVFINGGPTFLGVPGLSAPVFPFVFICVMCGAVSGFHSLVSSGTTPKMVEKESHIRTIGYGSMLIEGIVGVTALVAAAALPPELYYAINVPIDRTSEYQKQLDEVYDKYGVKVPPEGKDPAHATNVDSPQHLDLGRVEEKVGGESLRGRTGGAVTLAVGMSVVFEQAFNWVGVTGEWLLKYWYHFAIMFEALFILTTIDAGTRIARFLLQESVGRVYAPMAKQNWLPGALLASAVVTGGWCWLVWTGSIDTIWPMFGIANQLLAVLALALVTTWMVNNGRGKYAAVTILPMLFVTSTTLTASFQLVTGRFAQLIETGRAKVAAGASEVGQKMILTGVLNTALTLFVVTCVVTLLFWSAARWLTVWLGWGKPGTAPTNTNGAA</sequence>
<feature type="transmembrane region" description="Helical" evidence="8">
    <location>
        <begin position="285"/>
        <end position="303"/>
    </location>
</feature>
<comment type="subcellular location">
    <subcellularLocation>
        <location evidence="1">Cell membrane</location>
        <topology evidence="1">Multi-pass membrane protein</topology>
    </subcellularLocation>
</comment>
<dbReference type="KEGG" id="gms:SOIL9_72320"/>
<dbReference type="PANTHER" id="PTHR30252">
    <property type="entry name" value="INNER MEMBRANE PEPTIDE TRANSPORTER"/>
    <property type="match status" value="1"/>
</dbReference>
<dbReference type="Pfam" id="PF02554">
    <property type="entry name" value="CstA"/>
    <property type="match status" value="1"/>
</dbReference>
<keyword evidence="4" id="KW-1003">Cell membrane</keyword>
<protein>
    <recommendedName>
        <fullName evidence="9">CstA N-terminal domain-containing protein</fullName>
    </recommendedName>
</protein>
<dbReference type="InterPro" id="IPR003706">
    <property type="entry name" value="CstA_N"/>
</dbReference>
<evidence type="ECO:0000256" key="8">
    <source>
        <dbReference type="SAM" id="Phobius"/>
    </source>
</evidence>
<dbReference type="EMBL" id="LR593886">
    <property type="protein sequence ID" value="VTS03292.1"/>
    <property type="molecule type" value="Genomic_DNA"/>
</dbReference>
<keyword evidence="6 8" id="KW-1133">Transmembrane helix</keyword>
<feature type="transmembrane region" description="Helical" evidence="8">
    <location>
        <begin position="147"/>
        <end position="171"/>
    </location>
</feature>
<evidence type="ECO:0000256" key="7">
    <source>
        <dbReference type="ARBA" id="ARBA00023136"/>
    </source>
</evidence>
<feature type="transmembrane region" description="Helical" evidence="8">
    <location>
        <begin position="710"/>
        <end position="733"/>
    </location>
</feature>
<dbReference type="InterPro" id="IPR051605">
    <property type="entry name" value="CstA"/>
</dbReference>
<dbReference type="RefSeq" id="WP_162672984.1">
    <property type="nucleotide sequence ID" value="NZ_LR593886.1"/>
</dbReference>
<feature type="transmembrane region" description="Helical" evidence="8">
    <location>
        <begin position="628"/>
        <end position="648"/>
    </location>
</feature>
<keyword evidence="3" id="KW-0813">Transport</keyword>
<feature type="transmembrane region" description="Helical" evidence="8">
    <location>
        <begin position="74"/>
        <end position="99"/>
    </location>
</feature>
<evidence type="ECO:0000256" key="4">
    <source>
        <dbReference type="ARBA" id="ARBA00022475"/>
    </source>
</evidence>